<organism evidence="2">
    <name type="scientific">Pluralibacter gergoviae</name>
    <name type="common">Enterobacter gergoviae</name>
    <dbReference type="NCBI Taxonomy" id="61647"/>
    <lineage>
        <taxon>Bacteria</taxon>
        <taxon>Pseudomonadati</taxon>
        <taxon>Pseudomonadota</taxon>
        <taxon>Gammaproteobacteria</taxon>
        <taxon>Enterobacterales</taxon>
        <taxon>Enterobacteriaceae</taxon>
        <taxon>Pluralibacter</taxon>
    </lineage>
</organism>
<protein>
    <submittedName>
        <fullName evidence="2">DUF1127 domain-containing protein</fullName>
    </submittedName>
</protein>
<reference evidence="2" key="1">
    <citation type="submission" date="2024-02" db="EMBL/GenBank/DDBJ databases">
        <authorList>
            <consortium name="Clinical and Environmental Microbiology Branch: Whole genome sequencing antimicrobial resistance pathogens in the healthcare setting"/>
        </authorList>
    </citation>
    <scope>NUCLEOTIDE SEQUENCE</scope>
    <source>
        <strain evidence="2">2021DK-00143</strain>
    </source>
</reference>
<evidence type="ECO:0000259" key="1">
    <source>
        <dbReference type="Pfam" id="PF06568"/>
    </source>
</evidence>
<name>A0AAI9GPG8_PLUGE</name>
<proteinExistence type="predicted"/>
<dbReference type="InterPro" id="IPR009506">
    <property type="entry name" value="YjiS-like"/>
</dbReference>
<dbReference type="RefSeq" id="WP_072065440.1">
    <property type="nucleotide sequence ID" value="NZ_JAEOAR010000008.1"/>
</dbReference>
<evidence type="ECO:0000313" key="2">
    <source>
        <dbReference type="EMBL" id="EML1472260.1"/>
    </source>
</evidence>
<sequence>MEYDVNQARRPFIFYILLGRWLRQQWRIWHTRRALRRLSDEQLKDVGLRRDDVC</sequence>
<gene>
    <name evidence="2" type="ORF">QEG54_003006</name>
</gene>
<dbReference type="EMBL" id="ABLOKC030000015">
    <property type="protein sequence ID" value="EML1472260.1"/>
    <property type="molecule type" value="Genomic_DNA"/>
</dbReference>
<accession>A0AAI9GPG8</accession>
<comment type="caution">
    <text evidence="2">The sequence shown here is derived from an EMBL/GenBank/DDBJ whole genome shotgun (WGS) entry which is preliminary data.</text>
</comment>
<feature type="domain" description="YjiS-like" evidence="1">
    <location>
        <begin position="19"/>
        <end position="53"/>
    </location>
</feature>
<dbReference type="Pfam" id="PF06568">
    <property type="entry name" value="YjiS-like"/>
    <property type="match status" value="1"/>
</dbReference>
<dbReference type="AlphaFoldDB" id="A0AAI9GPG8"/>